<evidence type="ECO:0008006" key="5">
    <source>
        <dbReference type="Google" id="ProtNLM"/>
    </source>
</evidence>
<dbReference type="OrthoDB" id="122529at2"/>
<name>Q1IRY7_KORVE</name>
<evidence type="ECO:0000313" key="4">
    <source>
        <dbReference type="Proteomes" id="UP000002432"/>
    </source>
</evidence>
<reference evidence="3 4" key="1">
    <citation type="journal article" date="2009" name="Appl. Environ. Microbiol.">
        <title>Three genomes from the phylum Acidobacteria provide insight into the lifestyles of these microorganisms in soils.</title>
        <authorList>
            <person name="Ward N.L."/>
            <person name="Challacombe J.F."/>
            <person name="Janssen P.H."/>
            <person name="Henrissat B."/>
            <person name="Coutinho P.M."/>
            <person name="Wu M."/>
            <person name="Xie G."/>
            <person name="Haft D.H."/>
            <person name="Sait M."/>
            <person name="Badger J."/>
            <person name="Barabote R.D."/>
            <person name="Bradley B."/>
            <person name="Brettin T.S."/>
            <person name="Brinkac L.M."/>
            <person name="Bruce D."/>
            <person name="Creasy T."/>
            <person name="Daugherty S.C."/>
            <person name="Davidsen T.M."/>
            <person name="DeBoy R.T."/>
            <person name="Detter J.C."/>
            <person name="Dodson R.J."/>
            <person name="Durkin A.S."/>
            <person name="Ganapathy A."/>
            <person name="Gwinn-Giglio M."/>
            <person name="Han C.S."/>
            <person name="Khouri H."/>
            <person name="Kiss H."/>
            <person name="Kothari S.P."/>
            <person name="Madupu R."/>
            <person name="Nelson K.E."/>
            <person name="Nelson W.C."/>
            <person name="Paulsen I."/>
            <person name="Penn K."/>
            <person name="Ren Q."/>
            <person name="Rosovitz M.J."/>
            <person name="Selengut J.D."/>
            <person name="Shrivastava S."/>
            <person name="Sullivan S.A."/>
            <person name="Tapia R."/>
            <person name="Thompson L.S."/>
            <person name="Watkins K.L."/>
            <person name="Yang Q."/>
            <person name="Yu C."/>
            <person name="Zafar N."/>
            <person name="Zhou L."/>
            <person name="Kuske C.R."/>
        </authorList>
    </citation>
    <scope>NUCLEOTIDE SEQUENCE [LARGE SCALE GENOMIC DNA]</scope>
    <source>
        <strain evidence="3 4">Ellin345</strain>
    </source>
</reference>
<evidence type="ECO:0000256" key="1">
    <source>
        <dbReference type="SAM" id="MobiDB-lite"/>
    </source>
</evidence>
<sequence length="149" mass="16840">MRLKSIFVVAVLLLCCLTLPAQDSHPNFTGVWKLDSGRSSLNSKAPDSVTLYIHQNDPDFHLRRTEVQHGKSSAWSVHGRTDGKPLESKGREGVKRTHMYWQGSQLVLEWKTDSKSGEMQKTVRYTLSDGGRTLIAHEDDNKWVFTKSG</sequence>
<feature type="region of interest" description="Disordered" evidence="1">
    <location>
        <begin position="71"/>
        <end position="91"/>
    </location>
</feature>
<keyword evidence="4" id="KW-1185">Reference proteome</keyword>
<feature type="signal peptide" evidence="2">
    <location>
        <begin position="1"/>
        <end position="21"/>
    </location>
</feature>
<dbReference type="KEGG" id="aba:Acid345_1361"/>
<evidence type="ECO:0000313" key="3">
    <source>
        <dbReference type="EMBL" id="ABF40363.1"/>
    </source>
</evidence>
<gene>
    <name evidence="3" type="ordered locus">Acid345_1361</name>
</gene>
<protein>
    <recommendedName>
        <fullName evidence="5">Lipocalin-like domain-containing protein</fullName>
    </recommendedName>
</protein>
<dbReference type="AlphaFoldDB" id="Q1IRY7"/>
<dbReference type="Proteomes" id="UP000002432">
    <property type="component" value="Chromosome"/>
</dbReference>
<accession>Q1IRY7</accession>
<feature type="compositionally biased region" description="Basic and acidic residues" evidence="1">
    <location>
        <begin position="79"/>
        <end position="91"/>
    </location>
</feature>
<feature type="chain" id="PRO_5004191685" description="Lipocalin-like domain-containing protein" evidence="2">
    <location>
        <begin position="22"/>
        <end position="149"/>
    </location>
</feature>
<proteinExistence type="predicted"/>
<dbReference type="HOGENOM" id="CLU_1747230_0_0_0"/>
<organism evidence="3 4">
    <name type="scientific">Koribacter versatilis (strain Ellin345)</name>
    <dbReference type="NCBI Taxonomy" id="204669"/>
    <lineage>
        <taxon>Bacteria</taxon>
        <taxon>Pseudomonadati</taxon>
        <taxon>Acidobacteriota</taxon>
        <taxon>Terriglobia</taxon>
        <taxon>Terriglobales</taxon>
        <taxon>Candidatus Korobacteraceae</taxon>
        <taxon>Candidatus Korobacter</taxon>
    </lineage>
</organism>
<dbReference type="RefSeq" id="WP_011522165.1">
    <property type="nucleotide sequence ID" value="NC_008009.1"/>
</dbReference>
<evidence type="ECO:0000256" key="2">
    <source>
        <dbReference type="SAM" id="SignalP"/>
    </source>
</evidence>
<dbReference type="EMBL" id="CP000360">
    <property type="protein sequence ID" value="ABF40363.1"/>
    <property type="molecule type" value="Genomic_DNA"/>
</dbReference>
<keyword evidence="2" id="KW-0732">Signal</keyword>
<dbReference type="EnsemblBacteria" id="ABF40363">
    <property type="protein sequence ID" value="ABF40363"/>
    <property type="gene ID" value="Acid345_1361"/>
</dbReference>